<name>A0A5B7DID5_PORTR</name>
<evidence type="ECO:0000313" key="1">
    <source>
        <dbReference type="EMBL" id="MPC20826.1"/>
    </source>
</evidence>
<gene>
    <name evidence="1" type="ORF">E2C01_013787</name>
</gene>
<dbReference type="Proteomes" id="UP000324222">
    <property type="component" value="Unassembled WGS sequence"/>
</dbReference>
<dbReference type="AlphaFoldDB" id="A0A5B7DID5"/>
<evidence type="ECO:0000313" key="2">
    <source>
        <dbReference type="Proteomes" id="UP000324222"/>
    </source>
</evidence>
<dbReference type="EMBL" id="VSRR010000914">
    <property type="protein sequence ID" value="MPC20826.1"/>
    <property type="molecule type" value="Genomic_DNA"/>
</dbReference>
<accession>A0A5B7DID5</accession>
<proteinExistence type="predicted"/>
<reference evidence="1 2" key="1">
    <citation type="submission" date="2019-05" db="EMBL/GenBank/DDBJ databases">
        <title>Another draft genome of Portunus trituberculatus and its Hox gene families provides insights of decapod evolution.</title>
        <authorList>
            <person name="Jeong J.-H."/>
            <person name="Song I."/>
            <person name="Kim S."/>
            <person name="Choi T."/>
            <person name="Kim D."/>
            <person name="Ryu S."/>
            <person name="Kim W."/>
        </authorList>
    </citation>
    <scope>NUCLEOTIDE SEQUENCE [LARGE SCALE GENOMIC DNA]</scope>
    <source>
        <tissue evidence="1">Muscle</tissue>
    </source>
</reference>
<organism evidence="1 2">
    <name type="scientific">Portunus trituberculatus</name>
    <name type="common">Swimming crab</name>
    <name type="synonym">Neptunus trituberculatus</name>
    <dbReference type="NCBI Taxonomy" id="210409"/>
    <lineage>
        <taxon>Eukaryota</taxon>
        <taxon>Metazoa</taxon>
        <taxon>Ecdysozoa</taxon>
        <taxon>Arthropoda</taxon>
        <taxon>Crustacea</taxon>
        <taxon>Multicrustacea</taxon>
        <taxon>Malacostraca</taxon>
        <taxon>Eumalacostraca</taxon>
        <taxon>Eucarida</taxon>
        <taxon>Decapoda</taxon>
        <taxon>Pleocyemata</taxon>
        <taxon>Brachyura</taxon>
        <taxon>Eubrachyura</taxon>
        <taxon>Portunoidea</taxon>
        <taxon>Portunidae</taxon>
        <taxon>Portuninae</taxon>
        <taxon>Portunus</taxon>
    </lineage>
</organism>
<comment type="caution">
    <text evidence="1">The sequence shown here is derived from an EMBL/GenBank/DDBJ whole genome shotgun (WGS) entry which is preliminary data.</text>
</comment>
<sequence>MEATQPLQSHSKLTEDETVGFEKLTVRPGTHAVHGAWLQIDQHSTGNIFSLVALIVVDIDALQLEFHQVLIGTCVLPGGLDAMFVADNFPELQRIKMMVKFRAQPMSVLNYK</sequence>
<protein>
    <submittedName>
        <fullName evidence="1">Uncharacterized protein</fullName>
    </submittedName>
</protein>
<keyword evidence="2" id="KW-1185">Reference proteome</keyword>